<gene>
    <name evidence="1 2" type="primary">gatC</name>
    <name evidence="2" type="ORF">QB898_02205</name>
</gene>
<comment type="catalytic activity">
    <reaction evidence="1">
        <text>L-glutamyl-tRNA(Gln) + L-glutamine + ATP + H2O = L-glutaminyl-tRNA(Gln) + L-glutamate + ADP + phosphate + H(+)</text>
        <dbReference type="Rhea" id="RHEA:17521"/>
        <dbReference type="Rhea" id="RHEA-COMP:9681"/>
        <dbReference type="Rhea" id="RHEA-COMP:9684"/>
        <dbReference type="ChEBI" id="CHEBI:15377"/>
        <dbReference type="ChEBI" id="CHEBI:15378"/>
        <dbReference type="ChEBI" id="CHEBI:29985"/>
        <dbReference type="ChEBI" id="CHEBI:30616"/>
        <dbReference type="ChEBI" id="CHEBI:43474"/>
        <dbReference type="ChEBI" id="CHEBI:58359"/>
        <dbReference type="ChEBI" id="CHEBI:78520"/>
        <dbReference type="ChEBI" id="CHEBI:78521"/>
        <dbReference type="ChEBI" id="CHEBI:456216"/>
    </reaction>
</comment>
<evidence type="ECO:0000256" key="1">
    <source>
        <dbReference type="HAMAP-Rule" id="MF_00122"/>
    </source>
</evidence>
<dbReference type="RefSeq" id="WP_050715297.1">
    <property type="nucleotide sequence ID" value="NZ_JARVII010000002.1"/>
</dbReference>
<keyword evidence="1" id="KW-0648">Protein biosynthesis</keyword>
<dbReference type="PANTHER" id="PTHR15004">
    <property type="entry name" value="GLUTAMYL-TRNA(GLN) AMIDOTRANSFERASE SUBUNIT C, MITOCHONDRIAL"/>
    <property type="match status" value="1"/>
</dbReference>
<evidence type="ECO:0000313" key="3">
    <source>
        <dbReference type="Proteomes" id="UP001237156"/>
    </source>
</evidence>
<protein>
    <recommendedName>
        <fullName evidence="1">Aspartyl/glutamyl-tRNA(Asn/Gln) amidotransferase subunit C</fullName>
        <shortName evidence="1">Asp/Glu-ADT subunit C</shortName>
        <ecNumber evidence="1">6.3.5.-</ecNumber>
    </recommendedName>
</protein>
<comment type="catalytic activity">
    <reaction evidence="1">
        <text>L-aspartyl-tRNA(Asn) + L-glutamine + ATP + H2O = L-asparaginyl-tRNA(Asn) + L-glutamate + ADP + phosphate + 2 H(+)</text>
        <dbReference type="Rhea" id="RHEA:14513"/>
        <dbReference type="Rhea" id="RHEA-COMP:9674"/>
        <dbReference type="Rhea" id="RHEA-COMP:9677"/>
        <dbReference type="ChEBI" id="CHEBI:15377"/>
        <dbReference type="ChEBI" id="CHEBI:15378"/>
        <dbReference type="ChEBI" id="CHEBI:29985"/>
        <dbReference type="ChEBI" id="CHEBI:30616"/>
        <dbReference type="ChEBI" id="CHEBI:43474"/>
        <dbReference type="ChEBI" id="CHEBI:58359"/>
        <dbReference type="ChEBI" id="CHEBI:78515"/>
        <dbReference type="ChEBI" id="CHEBI:78516"/>
        <dbReference type="ChEBI" id="CHEBI:456216"/>
    </reaction>
</comment>
<organism evidence="2 3">
    <name type="scientific">Ottowia cancrivicina</name>
    <dbReference type="NCBI Taxonomy" id="3040346"/>
    <lineage>
        <taxon>Bacteria</taxon>
        <taxon>Pseudomonadati</taxon>
        <taxon>Pseudomonadota</taxon>
        <taxon>Betaproteobacteria</taxon>
        <taxon>Burkholderiales</taxon>
        <taxon>Comamonadaceae</taxon>
        <taxon>Ottowia</taxon>
    </lineage>
</organism>
<dbReference type="GO" id="GO:0005524">
    <property type="term" value="F:ATP binding"/>
    <property type="evidence" value="ECO:0007669"/>
    <property type="project" value="UniProtKB-KW"/>
</dbReference>
<dbReference type="GO" id="GO:0050567">
    <property type="term" value="F:glutaminyl-tRNA synthase (glutamine-hydrolyzing) activity"/>
    <property type="evidence" value="ECO:0007669"/>
    <property type="project" value="UniProtKB-UniRule"/>
</dbReference>
<dbReference type="Proteomes" id="UP001237156">
    <property type="component" value="Unassembled WGS sequence"/>
</dbReference>
<dbReference type="SUPFAM" id="SSF141000">
    <property type="entry name" value="Glu-tRNAGln amidotransferase C subunit"/>
    <property type="match status" value="1"/>
</dbReference>
<comment type="similarity">
    <text evidence="1">Belongs to the GatC family.</text>
</comment>
<dbReference type="AlphaFoldDB" id="A0AAW6RHW8"/>
<comment type="subunit">
    <text evidence="1">Heterotrimer of A, B and C subunits.</text>
</comment>
<keyword evidence="1" id="KW-0547">Nucleotide-binding</keyword>
<dbReference type="InterPro" id="IPR036113">
    <property type="entry name" value="Asp/Glu-ADT_sf_sub_c"/>
</dbReference>
<dbReference type="NCBIfam" id="TIGR00135">
    <property type="entry name" value="gatC"/>
    <property type="match status" value="1"/>
</dbReference>
<accession>A0AAW6RHW8</accession>
<reference evidence="2 3" key="1">
    <citation type="submission" date="2023-04" db="EMBL/GenBank/DDBJ databases">
        <title>Ottowia paracancer sp. nov., isolated from human stomach.</title>
        <authorList>
            <person name="Song Y."/>
        </authorList>
    </citation>
    <scope>NUCLEOTIDE SEQUENCE [LARGE SCALE GENOMIC DNA]</scope>
    <source>
        <strain evidence="2 3">10c7w1</strain>
    </source>
</reference>
<keyword evidence="1" id="KW-0067">ATP-binding</keyword>
<dbReference type="InterPro" id="IPR003837">
    <property type="entry name" value="GatC"/>
</dbReference>
<dbReference type="EC" id="6.3.5.-" evidence="1"/>
<dbReference type="EMBL" id="JARVII010000002">
    <property type="protein sequence ID" value="MDG9698543.1"/>
    <property type="molecule type" value="Genomic_DNA"/>
</dbReference>
<dbReference type="GO" id="GO:0006450">
    <property type="term" value="P:regulation of translational fidelity"/>
    <property type="evidence" value="ECO:0007669"/>
    <property type="project" value="InterPro"/>
</dbReference>
<dbReference type="GO" id="GO:0070681">
    <property type="term" value="P:glutaminyl-tRNAGln biosynthesis via transamidation"/>
    <property type="evidence" value="ECO:0007669"/>
    <property type="project" value="TreeGrafter"/>
</dbReference>
<keyword evidence="3" id="KW-1185">Reference proteome</keyword>
<keyword evidence="1" id="KW-0436">Ligase</keyword>
<proteinExistence type="inferred from homology"/>
<evidence type="ECO:0000313" key="2">
    <source>
        <dbReference type="EMBL" id="MDG9698543.1"/>
    </source>
</evidence>
<name>A0AAW6RHW8_9BURK</name>
<dbReference type="Pfam" id="PF02686">
    <property type="entry name" value="GatC"/>
    <property type="match status" value="1"/>
</dbReference>
<dbReference type="GO" id="GO:0006412">
    <property type="term" value="P:translation"/>
    <property type="evidence" value="ECO:0007669"/>
    <property type="project" value="UniProtKB-UniRule"/>
</dbReference>
<comment type="function">
    <text evidence="1">Allows the formation of correctly charged Asn-tRNA(Asn) or Gln-tRNA(Gln) through the transamidation of misacylated Asp-tRNA(Asn) or Glu-tRNA(Gln) in organisms which lack either or both of asparaginyl-tRNA or glutaminyl-tRNA synthetases. The reaction takes place in the presence of glutamine and ATP through an activated phospho-Asp-tRNA(Asn) or phospho-Glu-tRNA(Gln).</text>
</comment>
<dbReference type="PANTHER" id="PTHR15004:SF0">
    <property type="entry name" value="GLUTAMYL-TRNA(GLN) AMIDOTRANSFERASE SUBUNIT C, MITOCHONDRIAL"/>
    <property type="match status" value="1"/>
</dbReference>
<dbReference type="HAMAP" id="MF_00122">
    <property type="entry name" value="GatC"/>
    <property type="match status" value="1"/>
</dbReference>
<comment type="caution">
    <text evidence="2">The sequence shown here is derived from an EMBL/GenBank/DDBJ whole genome shotgun (WGS) entry which is preliminary data.</text>
</comment>
<sequence>MSLDLQDIERIAHLARLQVQPDEAERLMGQLNGFFGIVEAMRAVDATGVEPLAHPLAAVQDVQLRLRPDEVQPCGSREENQRSAPAVEDGLFLVPKVIE</sequence>
<dbReference type="Gene3D" id="1.10.20.60">
    <property type="entry name" value="Glu-tRNAGln amidotransferase C subunit, N-terminal domain"/>
    <property type="match status" value="1"/>
</dbReference>